<feature type="region of interest" description="Disordered" evidence="2">
    <location>
        <begin position="184"/>
        <end position="261"/>
    </location>
</feature>
<name>G3Y080_ASPNA</name>
<keyword evidence="1" id="KW-0802">TPR repeat</keyword>
<feature type="non-terminal residue" evidence="4">
    <location>
        <position position="1193"/>
    </location>
</feature>
<feature type="compositionally biased region" description="Polar residues" evidence="2">
    <location>
        <begin position="250"/>
        <end position="260"/>
    </location>
</feature>
<reference evidence="4 5" key="1">
    <citation type="journal article" date="2011" name="Genome Res.">
        <title>Comparative genomics of citric-acid-producing Aspergillus niger ATCC 1015 versus enzyme-producing CBS 513.88.</title>
        <authorList>
            <person name="Andersen M.R."/>
            <person name="Salazar M.P."/>
            <person name="Schaap P.J."/>
            <person name="van de Vondervoort P.J."/>
            <person name="Culley D."/>
            <person name="Thykaer J."/>
            <person name="Frisvad J.C."/>
            <person name="Nielsen K.F."/>
            <person name="Albang R."/>
            <person name="Albermann K."/>
            <person name="Berka R.M."/>
            <person name="Braus G.H."/>
            <person name="Braus-Stromeyer S.A."/>
            <person name="Corrochano L.M."/>
            <person name="Dai Z."/>
            <person name="van Dijck P.W."/>
            <person name="Hofmann G."/>
            <person name="Lasure L.L."/>
            <person name="Magnuson J.K."/>
            <person name="Menke H."/>
            <person name="Meijer M."/>
            <person name="Meijer S.L."/>
            <person name="Nielsen J.B."/>
            <person name="Nielsen M.L."/>
            <person name="van Ooyen A.J."/>
            <person name="Pel H.J."/>
            <person name="Poulsen L."/>
            <person name="Samson R.A."/>
            <person name="Stam H."/>
            <person name="Tsang A."/>
            <person name="van den Brink J.M."/>
            <person name="Atkins A."/>
            <person name="Aerts A."/>
            <person name="Shapiro H."/>
            <person name="Pangilinan J."/>
            <person name="Salamov A."/>
            <person name="Lou Y."/>
            <person name="Lindquist E."/>
            <person name="Lucas S."/>
            <person name="Grimwood J."/>
            <person name="Grigoriev I.V."/>
            <person name="Kubicek C.P."/>
            <person name="Martinez D."/>
            <person name="van Peij N.N."/>
            <person name="Roubos J.A."/>
            <person name="Nielsen J."/>
            <person name="Baker S.E."/>
        </authorList>
    </citation>
    <scope>NUCLEOTIDE SEQUENCE [LARGE SCALE GENOMIC DNA]</scope>
    <source>
        <strain evidence="5">ATCC 1015 / CBS 113.46 / FGSC A1144 / LSHB Ac4 / NCTC 3858a / NRRL 328 / USDA 3528.7</strain>
    </source>
</reference>
<proteinExistence type="predicted"/>
<accession>G3Y080</accession>
<dbReference type="STRING" id="380704.G3Y080"/>
<dbReference type="OrthoDB" id="9991317at2759"/>
<dbReference type="EMBL" id="ACJE01000009">
    <property type="protein sequence ID" value="EHA23791.1"/>
    <property type="molecule type" value="Genomic_DNA"/>
</dbReference>
<feature type="repeat" description="TPR" evidence="1">
    <location>
        <begin position="300"/>
        <end position="333"/>
    </location>
</feature>
<dbReference type="Gene3D" id="1.25.40.10">
    <property type="entry name" value="Tetratricopeptide repeat domain"/>
    <property type="match status" value="1"/>
</dbReference>
<feature type="compositionally biased region" description="Basic and acidic residues" evidence="2">
    <location>
        <begin position="233"/>
        <end position="248"/>
    </location>
</feature>
<dbReference type="InterPro" id="IPR019734">
    <property type="entry name" value="TPR_rpt"/>
</dbReference>
<dbReference type="InterPro" id="IPR011990">
    <property type="entry name" value="TPR-like_helical_dom_sf"/>
</dbReference>
<organism evidence="4 5">
    <name type="scientific">Aspergillus niger (strain ATCC 1015 / CBS 113.46 / FGSC A1144 / LSHB Ac4 / NCTC 3858a / NRRL 328 / USDA 3528.7)</name>
    <dbReference type="NCBI Taxonomy" id="380704"/>
    <lineage>
        <taxon>Eukaryota</taxon>
        <taxon>Fungi</taxon>
        <taxon>Dikarya</taxon>
        <taxon>Ascomycota</taxon>
        <taxon>Pezizomycotina</taxon>
        <taxon>Eurotiomycetes</taxon>
        <taxon>Eurotiomycetidae</taxon>
        <taxon>Eurotiales</taxon>
        <taxon>Aspergillaceae</taxon>
        <taxon>Aspergillus</taxon>
        <taxon>Aspergillus subgen. Circumdati</taxon>
    </lineage>
</organism>
<dbReference type="PROSITE" id="PS50005">
    <property type="entry name" value="TPR"/>
    <property type="match status" value="1"/>
</dbReference>
<gene>
    <name evidence="4" type="ORF">ASPNIDRAFT_53348</name>
</gene>
<evidence type="ECO:0000313" key="4">
    <source>
        <dbReference type="EMBL" id="EHA23791.1"/>
    </source>
</evidence>
<evidence type="ECO:0000256" key="1">
    <source>
        <dbReference type="PROSITE-ProRule" id="PRU00339"/>
    </source>
</evidence>
<evidence type="ECO:0000259" key="3">
    <source>
        <dbReference type="Pfam" id="PF12770"/>
    </source>
</evidence>
<dbReference type="HOGENOM" id="CLU_001305_0_0_1"/>
<dbReference type="InterPro" id="IPR024983">
    <property type="entry name" value="CHAT_dom"/>
</dbReference>
<dbReference type="Proteomes" id="UP000009038">
    <property type="component" value="Unassembled WGS sequence"/>
</dbReference>
<sequence length="1193" mass="133518">MAAGSDLGEDFLVYGKREQLVVLPPPHNGSVPLTHNHTALYLISSPLPRDVSTIKFDITSHDQGWCSNPKDGIWSWFEISILGSWSGGSANPSLGDLLSPDYIMSRPEDFEPLLNERGLYFKYLPRELKQGNSRISMRIAENNVQPNWVRISVSCTRCRDNAVSESLFRLLGPGDRVVVWARAQTTHNSRENGQRLSGNSKRLPEDNINQSVREGAPPQPDLDNAAHASVVEAPEHVTKPPTQEKEECTQESTLPDSDMTSGCDKKVVVSIDSFTDGLEKDLSNIPVDDPGRADLLVKGASQFFILFHQYRRLTDIDKALAYYQEAVMLKPERPEIRVLLASALSMKLCVTSDDQCLPLAITQLERTTQIKGDWPWRQVSLRLLASLYAARHSRTGSEEDLQGTRRLIATLGQADPISSVIEHTLFENIFKASDDKMVGEEALDKTIKLLDQAADSDPARRMLLYLLHIQRGQRTGNTRDIDFAISELQGLYDDLPEDVVHEGVAEGRRRLSSYLIRKWQRTNSPEDALKALKEIIKGYRAALPGSELKTRFLAHICTILMGLEAPKRPDQILKMINLLENLEIRCNDRLSIDAKTDIRSSRAALCKILYSSTGELTYLEKTISLYEELLGEYSHKSSGLNVLLQNLAITWVKKAIHTQENAAWMQALQYALQPCASEEVYSINRVQCATTIVYCALRLEEWEWACDTADGIFPLLPSISGRDLEQDDRIRGIRTISNFTSNVCTAYINAMKAFGALTKLEQGRGIMMGDLFDSQSDLTALQQANPDLAREYETHRNRAFHRIGVDETKRGSPNERRDAFQKLRHCELRIREMAGFETFLQSMTSHEICQCSSEGPIIIVNISDFASDAIVVVPSGPICLRLNDMKATSVPPFREYLMRNGGMYPSGRDLENDISQKEFDYRDMLAWLWYTCVKHILDTLAFYQKISTSGQKTRVWWIGAGSASGLPFHAAGDYRGDQPNEDENCLARVISSYIPTIKTLRNARARATQAMHRAAAADKLSLLIATMPDTPGHGTLSGVLQESQRITDVVGQAMNVRHMVEPSSEGDTAEFGEVVDKLTVSKLLETQAMSRAWIAYLSACSTAEIRDKSLRNEGLHITSGFLIAGFSHIIGSIWPADDQISVDMAAYFYEAFVARRATAADPNRAVAEAVHDATLRIRKKYAYEPLAWASYTH</sequence>
<comment type="caution">
    <text evidence="4">The sequence shown here is derived from an EMBL/GenBank/DDBJ whole genome shotgun (WGS) entry which is preliminary data.</text>
</comment>
<evidence type="ECO:0000256" key="2">
    <source>
        <dbReference type="SAM" id="MobiDB-lite"/>
    </source>
</evidence>
<protein>
    <recommendedName>
        <fullName evidence="3">CHAT domain-containing protein</fullName>
    </recommendedName>
</protein>
<dbReference type="Pfam" id="PF12770">
    <property type="entry name" value="CHAT"/>
    <property type="match status" value="1"/>
</dbReference>
<feature type="domain" description="CHAT" evidence="3">
    <location>
        <begin position="1076"/>
        <end position="1193"/>
    </location>
</feature>
<evidence type="ECO:0000313" key="5">
    <source>
        <dbReference type="Proteomes" id="UP000009038"/>
    </source>
</evidence>
<dbReference type="AlphaFoldDB" id="G3Y080"/>